<dbReference type="RefSeq" id="WP_151168371.1">
    <property type="nucleotide sequence ID" value="NZ_WACR01000007.1"/>
</dbReference>
<keyword evidence="1" id="KW-0732">Signal</keyword>
<dbReference type="EMBL" id="WACR01000007">
    <property type="protein sequence ID" value="KAB1063680.1"/>
    <property type="molecule type" value="Genomic_DNA"/>
</dbReference>
<comment type="caution">
    <text evidence="2">The sequence shown here is derived from an EMBL/GenBank/DDBJ whole genome shotgun (WGS) entry which is preliminary data.</text>
</comment>
<evidence type="ECO:0000256" key="1">
    <source>
        <dbReference type="SAM" id="SignalP"/>
    </source>
</evidence>
<gene>
    <name evidence="2" type="ORF">F3059_08925</name>
</gene>
<protein>
    <submittedName>
        <fullName evidence="2">Type IX secretion system membrane protein PorP/SprF</fullName>
    </submittedName>
</protein>
<dbReference type="OrthoDB" id="1114455at2"/>
<name>A0A6N6M5V2_9FLAO</name>
<dbReference type="InterPro" id="IPR019861">
    <property type="entry name" value="PorP/SprF_Bacteroidetes"/>
</dbReference>
<keyword evidence="3" id="KW-1185">Reference proteome</keyword>
<reference evidence="2 3" key="1">
    <citation type="submission" date="2019-09" db="EMBL/GenBank/DDBJ databases">
        <title>Genomes of Cryomorphaceae.</title>
        <authorList>
            <person name="Bowman J.P."/>
        </authorList>
    </citation>
    <scope>NUCLEOTIDE SEQUENCE [LARGE SCALE GENOMIC DNA]</scope>
    <source>
        <strain evidence="2 3">KCTC 52047</strain>
    </source>
</reference>
<dbReference type="Pfam" id="PF11751">
    <property type="entry name" value="PorP_SprF"/>
    <property type="match status" value="1"/>
</dbReference>
<proteinExistence type="predicted"/>
<dbReference type="Proteomes" id="UP000435357">
    <property type="component" value="Unassembled WGS sequence"/>
</dbReference>
<evidence type="ECO:0000313" key="3">
    <source>
        <dbReference type="Proteomes" id="UP000435357"/>
    </source>
</evidence>
<feature type="signal peptide" evidence="1">
    <location>
        <begin position="1"/>
        <end position="19"/>
    </location>
</feature>
<feature type="chain" id="PRO_5026903797" evidence="1">
    <location>
        <begin position="20"/>
        <end position="335"/>
    </location>
</feature>
<dbReference type="NCBIfam" id="TIGR03519">
    <property type="entry name" value="T9SS_PorP_fam"/>
    <property type="match status" value="1"/>
</dbReference>
<evidence type="ECO:0000313" key="2">
    <source>
        <dbReference type="EMBL" id="KAB1063680.1"/>
    </source>
</evidence>
<organism evidence="2 3">
    <name type="scientific">Salibacter halophilus</name>
    <dbReference type="NCBI Taxonomy" id="1803916"/>
    <lineage>
        <taxon>Bacteria</taxon>
        <taxon>Pseudomonadati</taxon>
        <taxon>Bacteroidota</taxon>
        <taxon>Flavobacteriia</taxon>
        <taxon>Flavobacteriales</taxon>
        <taxon>Salibacteraceae</taxon>
        <taxon>Salibacter</taxon>
    </lineage>
</organism>
<accession>A0A6N6M5V2</accession>
<sequence length="335" mass="38910">MMKHILFLLLLLLSVRSMSQQVYQFTQYQVNRYLLNPAASGVDDHTEIVSGYRQMWLDLEGAPESFYLTANIPINKQKNKTFKNKRARQFYYSNNKYKQHHGIGIMVSKDEFGAFQKTRVQASYAFHLPVTGPYRISFSPRVGWSGTAIDDRKVSLKIQDDPTYQYFLAQGENKNSFDLDLGLWFYSDRLYAGYSMIQLIPNNLTPADVSKEAKMLAHHQLMLGYSYIVYHAKDFDDLESRNIVLHPGAMIRYKAGAPVNLDLSLEVDFEQRLKIGTTWRMNNAMAFWAGVYLGKTAELYYAYDLPTSQLQPYQRGGHEITLKMKLWRNRFSTKF</sequence>
<dbReference type="AlphaFoldDB" id="A0A6N6M5V2"/>